<dbReference type="Proteomes" id="UP000512286">
    <property type="component" value="Chromosome"/>
</dbReference>
<gene>
    <name evidence="1" type="ORF">HZF06_12115</name>
</gene>
<organism evidence="1 2">
    <name type="scientific">Clostridium intestinale</name>
    <dbReference type="NCBI Taxonomy" id="36845"/>
    <lineage>
        <taxon>Bacteria</taxon>
        <taxon>Bacillati</taxon>
        <taxon>Bacillota</taxon>
        <taxon>Clostridia</taxon>
        <taxon>Eubacteriales</taxon>
        <taxon>Clostridiaceae</taxon>
        <taxon>Clostridium</taxon>
    </lineage>
</organism>
<accession>A0A7D6ZUJ6</accession>
<dbReference type="KEGG" id="cint:HZF06_12115"/>
<evidence type="ECO:0000313" key="2">
    <source>
        <dbReference type="Proteomes" id="UP000512286"/>
    </source>
</evidence>
<dbReference type="InterPro" id="IPR037883">
    <property type="entry name" value="Knr4/Smi1-like_sf"/>
</dbReference>
<evidence type="ECO:0000313" key="1">
    <source>
        <dbReference type="EMBL" id="QLY77854.1"/>
    </source>
</evidence>
<dbReference type="EMBL" id="CP059378">
    <property type="protein sequence ID" value="QLY77854.1"/>
    <property type="molecule type" value="Genomic_DNA"/>
</dbReference>
<dbReference type="RefSeq" id="WP_181600348.1">
    <property type="nucleotide sequence ID" value="NZ_CP059378.1"/>
</dbReference>
<dbReference type="SUPFAM" id="SSF160631">
    <property type="entry name" value="SMI1/KNR4-like"/>
    <property type="match status" value="1"/>
</dbReference>
<dbReference type="AlphaFoldDB" id="A0A7D6ZUJ6"/>
<dbReference type="Gene3D" id="3.40.1580.10">
    <property type="entry name" value="SMI1/KNR4-like"/>
    <property type="match status" value="1"/>
</dbReference>
<proteinExistence type="predicted"/>
<sequence length="162" mass="18785">MKIPENFIRLAQDNSKLNVSLGYDYIYLFKVDNIEKEQVGYSIDRDGNSLILNEEGSWKANWLIIGFNENSGEPYFIDTSSNDYSVYTSMHGEGTWNPTMIADSYMNFIDILTELQRLSRGRENPVALELNPIPAKDIEKFISGIESKNMKSEVWYWENLFD</sequence>
<evidence type="ECO:0008006" key="3">
    <source>
        <dbReference type="Google" id="ProtNLM"/>
    </source>
</evidence>
<reference evidence="1 2" key="1">
    <citation type="submission" date="2020-07" db="EMBL/GenBank/DDBJ databases">
        <title>Electron transfer.</title>
        <authorList>
            <person name="Huang L."/>
            <person name="Liu X."/>
            <person name="Zhou S."/>
        </authorList>
    </citation>
    <scope>NUCLEOTIDE SEQUENCE [LARGE SCALE GENOMIC DNA]</scope>
    <source>
        <strain evidence="1 2">Lx1</strain>
    </source>
</reference>
<protein>
    <recommendedName>
        <fullName evidence="3">SMI1/KNR4 family protein</fullName>
    </recommendedName>
</protein>
<name>A0A7D6ZUJ6_9CLOT</name>